<organism evidence="2 3">
    <name type="scientific">Linum trigynum</name>
    <dbReference type="NCBI Taxonomy" id="586398"/>
    <lineage>
        <taxon>Eukaryota</taxon>
        <taxon>Viridiplantae</taxon>
        <taxon>Streptophyta</taxon>
        <taxon>Embryophyta</taxon>
        <taxon>Tracheophyta</taxon>
        <taxon>Spermatophyta</taxon>
        <taxon>Magnoliopsida</taxon>
        <taxon>eudicotyledons</taxon>
        <taxon>Gunneridae</taxon>
        <taxon>Pentapetalae</taxon>
        <taxon>rosids</taxon>
        <taxon>fabids</taxon>
        <taxon>Malpighiales</taxon>
        <taxon>Linaceae</taxon>
        <taxon>Linum</taxon>
    </lineage>
</organism>
<name>A0AAV2CHI4_9ROSI</name>
<evidence type="ECO:0008006" key="4">
    <source>
        <dbReference type="Google" id="ProtNLM"/>
    </source>
</evidence>
<keyword evidence="3" id="KW-1185">Reference proteome</keyword>
<sequence length="260" mass="30273">MPIVDDDSLNVLFDFMAQNPYCLGAEIHAKLSENRDGEEEDTWSMPSDHDDVDGEEDDAEEEEEEDDEGEQPNYPPYFYLQGNEEDDELSYADSYGVIPMHVVASFEGEFYKGQIFHLKQAAHVAIKYHALQLNFQYDMVESSPSIWKVRCLKHKDDNCPWMVRFGCRDVGSEWTVRKAELVHSCSNTTQPTDHRHLDFDIIYEAVKHLVRGQPNLSVLTVQAELKDKFNMQVTYKKAWYGKQRALEKLHGNWEESYDYL</sequence>
<evidence type="ECO:0000256" key="1">
    <source>
        <dbReference type="SAM" id="MobiDB-lite"/>
    </source>
</evidence>
<evidence type="ECO:0000313" key="2">
    <source>
        <dbReference type="EMBL" id="CAL1355291.1"/>
    </source>
</evidence>
<feature type="region of interest" description="Disordered" evidence="1">
    <location>
        <begin position="32"/>
        <end position="76"/>
    </location>
</feature>
<dbReference type="AlphaFoldDB" id="A0AAV2CHI4"/>
<accession>A0AAV2CHI4</accession>
<reference evidence="2 3" key="1">
    <citation type="submission" date="2024-04" db="EMBL/GenBank/DDBJ databases">
        <authorList>
            <person name="Fracassetti M."/>
        </authorList>
    </citation>
    <scope>NUCLEOTIDE SEQUENCE [LARGE SCALE GENOMIC DNA]</scope>
</reference>
<gene>
    <name evidence="2" type="ORF">LTRI10_LOCUS3060</name>
</gene>
<dbReference type="EMBL" id="OZ034813">
    <property type="protein sequence ID" value="CAL1355291.1"/>
    <property type="molecule type" value="Genomic_DNA"/>
</dbReference>
<protein>
    <recommendedName>
        <fullName evidence="4">Transposase MuDR plant domain-containing protein</fullName>
    </recommendedName>
</protein>
<evidence type="ECO:0000313" key="3">
    <source>
        <dbReference type="Proteomes" id="UP001497516"/>
    </source>
</evidence>
<dbReference type="Proteomes" id="UP001497516">
    <property type="component" value="Chromosome 1"/>
</dbReference>
<proteinExistence type="predicted"/>
<dbReference type="PANTHER" id="PTHR31973:SF195">
    <property type="entry name" value="MUDR FAMILY TRANSPOSASE"/>
    <property type="match status" value="1"/>
</dbReference>
<feature type="compositionally biased region" description="Acidic residues" evidence="1">
    <location>
        <begin position="50"/>
        <end position="70"/>
    </location>
</feature>
<dbReference type="PANTHER" id="PTHR31973">
    <property type="entry name" value="POLYPROTEIN, PUTATIVE-RELATED"/>
    <property type="match status" value="1"/>
</dbReference>